<dbReference type="InterPro" id="IPR012919">
    <property type="entry name" value="SUN_dom"/>
</dbReference>
<dbReference type="AlphaFoldDB" id="A0AAN6GLX4"/>
<keyword evidence="4" id="KW-0472">Membrane</keyword>
<evidence type="ECO:0000313" key="7">
    <source>
        <dbReference type="EMBL" id="KAK0540615.1"/>
    </source>
</evidence>
<evidence type="ECO:0000256" key="2">
    <source>
        <dbReference type="ARBA" id="ARBA00022692"/>
    </source>
</evidence>
<dbReference type="Pfam" id="PF07738">
    <property type="entry name" value="Sad1_UNC"/>
    <property type="match status" value="2"/>
</dbReference>
<evidence type="ECO:0000259" key="6">
    <source>
        <dbReference type="PROSITE" id="PS51469"/>
    </source>
</evidence>
<proteinExistence type="predicted"/>
<accession>A0AAN6GLX4</accession>
<evidence type="ECO:0000256" key="3">
    <source>
        <dbReference type="ARBA" id="ARBA00022989"/>
    </source>
</evidence>
<dbReference type="Proteomes" id="UP001176521">
    <property type="component" value="Unassembled WGS sequence"/>
</dbReference>
<name>A0AAN6GLX4_9BASI</name>
<keyword evidence="2" id="KW-0812">Transmembrane</keyword>
<reference evidence="7" key="1">
    <citation type="journal article" date="2023" name="PhytoFront">
        <title>Draft Genome Resources of Seven Strains of Tilletia horrida, Causal Agent of Kernel Smut of Rice.</title>
        <authorList>
            <person name="Khanal S."/>
            <person name="Antony Babu S."/>
            <person name="Zhou X.G."/>
        </authorList>
    </citation>
    <scope>NUCLEOTIDE SEQUENCE</scope>
    <source>
        <strain evidence="7">TX3</strain>
    </source>
</reference>
<feature type="compositionally biased region" description="Low complexity" evidence="5">
    <location>
        <begin position="277"/>
        <end position="289"/>
    </location>
</feature>
<dbReference type="PANTHER" id="PTHR12911:SF8">
    <property type="entry name" value="KLAROID PROTEIN-RELATED"/>
    <property type="match status" value="1"/>
</dbReference>
<dbReference type="EMBL" id="JAPDMQ010000010">
    <property type="protein sequence ID" value="KAK0540615.1"/>
    <property type="molecule type" value="Genomic_DNA"/>
</dbReference>
<feature type="compositionally biased region" description="Polar residues" evidence="5">
    <location>
        <begin position="183"/>
        <end position="192"/>
    </location>
</feature>
<evidence type="ECO:0000313" key="8">
    <source>
        <dbReference type="Proteomes" id="UP001176521"/>
    </source>
</evidence>
<dbReference type="GO" id="GO:0005635">
    <property type="term" value="C:nuclear envelope"/>
    <property type="evidence" value="ECO:0007669"/>
    <property type="project" value="TreeGrafter"/>
</dbReference>
<dbReference type="PANTHER" id="PTHR12911">
    <property type="entry name" value="SAD1/UNC-84-LIKE PROTEIN-RELATED"/>
    <property type="match status" value="1"/>
</dbReference>
<feature type="compositionally biased region" description="Low complexity" evidence="5">
    <location>
        <begin position="480"/>
        <end position="492"/>
    </location>
</feature>
<feature type="region of interest" description="Disordered" evidence="5">
    <location>
        <begin position="168"/>
        <end position="192"/>
    </location>
</feature>
<gene>
    <name evidence="7" type="ORF">OC842_000387</name>
</gene>
<organism evidence="7 8">
    <name type="scientific">Tilletia horrida</name>
    <dbReference type="NCBI Taxonomy" id="155126"/>
    <lineage>
        <taxon>Eukaryota</taxon>
        <taxon>Fungi</taxon>
        <taxon>Dikarya</taxon>
        <taxon>Basidiomycota</taxon>
        <taxon>Ustilaginomycotina</taxon>
        <taxon>Exobasidiomycetes</taxon>
        <taxon>Tilletiales</taxon>
        <taxon>Tilletiaceae</taxon>
        <taxon>Tilletia</taxon>
    </lineage>
</organism>
<feature type="region of interest" description="Disordered" evidence="5">
    <location>
        <begin position="379"/>
        <end position="405"/>
    </location>
</feature>
<protein>
    <recommendedName>
        <fullName evidence="6">SUN domain-containing protein</fullName>
    </recommendedName>
</protein>
<sequence length="851" mass="90402">MASRRTQGAAGPSRSSARQQALPITAYGAPASHIDTNAIGFDGIRSLQASGAAHSAGPAPAGGVQPRNLSDLLALNPTLEEENRLPRSERNLLREYRNLNNIPRTAPLREPAPQQQQPLAAAPVGSRVRPSANAPIVRTPGLRQSMAAAAPPHIAETPLAGYPTTDLVPNANGAGAQRREPFASTSNLRTGTNTNVLNASMARQAVELASSAASGSRTGSGSGSRRIGGDALDLSYKQQQPKLHNFAMRAPDSAANSDAESAGQRRARAARDGTVIPDSSSSNMSLSPRPSRRTGRRPGQGSDAETDSESAGEGQKHTRHLSPSHRAGTASSTRSGVSAQGNASNATPRASRTRTLAAKLTDEDDPNLLQDAADRTIQAAGKAPVPPTPRRGGSRHTAHLPAGMSGSVGAAAVRPVHAPRPALSTCQILSIIFMCMLASLATQLLVRVHDPVALLQRSGVPVPDWVSQTFPPIPVANVPSGKGKSSTQSSSSHATPPDFVRTAALDSVSKKLDRLSSTHRKDKLALEQSITELASKYGVAEEDMEQILKQLKAVSGRVEAVEKQVKAVSSAMDAAGVGAAPALKGKKMNDVVTFADLRKYHADQTGREDLSNPLAGARIAPELTTWDAWWGGRYGTKPSGGFFKSRFSSSRNFLRLSSNPQANSPHWALTPVAHAGHCWQFPGTEAQLGIYLARPAKIGAFSIEHVQRELVADRKSAPLEVELWGVVDADDREKMDVLDTWRRRMEADRAAAKLEADGSGPHSINAEWDAWVAEGGDQPQPVPPAANFVLLGTIKYNLDGPEVQTVEIKRSAKLLLLEMDTVQFRFKGNHGATNTCVYRVRVHPELGQQDA</sequence>
<keyword evidence="8" id="KW-1185">Reference proteome</keyword>
<dbReference type="GO" id="GO:0043495">
    <property type="term" value="F:protein-membrane adaptor activity"/>
    <property type="evidence" value="ECO:0007669"/>
    <property type="project" value="TreeGrafter"/>
</dbReference>
<evidence type="ECO:0000256" key="4">
    <source>
        <dbReference type="ARBA" id="ARBA00023136"/>
    </source>
</evidence>
<feature type="compositionally biased region" description="Low complexity" evidence="5">
    <location>
        <begin position="210"/>
        <end position="225"/>
    </location>
</feature>
<feature type="region of interest" description="Disordered" evidence="5">
    <location>
        <begin position="251"/>
        <end position="367"/>
    </location>
</feature>
<feature type="region of interest" description="Disordered" evidence="5">
    <location>
        <begin position="474"/>
        <end position="498"/>
    </location>
</feature>
<feature type="domain" description="SUN" evidence="6">
    <location>
        <begin position="616"/>
        <end position="847"/>
    </location>
</feature>
<feature type="compositionally biased region" description="Polar residues" evidence="5">
    <location>
        <begin position="329"/>
        <end position="354"/>
    </location>
</feature>
<feature type="region of interest" description="Disordered" evidence="5">
    <location>
        <begin position="1"/>
        <end position="21"/>
    </location>
</feature>
<comment type="caution">
    <text evidence="7">The sequence shown here is derived from an EMBL/GenBank/DDBJ whole genome shotgun (WGS) entry which is preliminary data.</text>
</comment>
<feature type="region of interest" description="Disordered" evidence="5">
    <location>
        <begin position="210"/>
        <end position="229"/>
    </location>
</feature>
<feature type="compositionally biased region" description="Low complexity" evidence="5">
    <location>
        <begin position="111"/>
        <end position="123"/>
    </location>
</feature>
<dbReference type="PROSITE" id="PS51469">
    <property type="entry name" value="SUN"/>
    <property type="match status" value="1"/>
</dbReference>
<feature type="region of interest" description="Disordered" evidence="5">
    <location>
        <begin position="104"/>
        <end position="134"/>
    </location>
</feature>
<comment type="subcellular location">
    <subcellularLocation>
        <location evidence="1">Membrane</location>
    </subcellularLocation>
</comment>
<evidence type="ECO:0000256" key="5">
    <source>
        <dbReference type="SAM" id="MobiDB-lite"/>
    </source>
</evidence>
<dbReference type="Gene3D" id="2.60.120.260">
    <property type="entry name" value="Galactose-binding domain-like"/>
    <property type="match status" value="1"/>
</dbReference>
<dbReference type="InterPro" id="IPR045119">
    <property type="entry name" value="SUN1-5"/>
</dbReference>
<dbReference type="GO" id="GO:0016020">
    <property type="term" value="C:membrane"/>
    <property type="evidence" value="ECO:0007669"/>
    <property type="project" value="UniProtKB-SubCell"/>
</dbReference>
<evidence type="ECO:0000256" key="1">
    <source>
        <dbReference type="ARBA" id="ARBA00004370"/>
    </source>
</evidence>
<keyword evidence="3" id="KW-1133">Transmembrane helix</keyword>